<feature type="domain" description="Response regulatory" evidence="4">
    <location>
        <begin position="6"/>
        <end position="125"/>
    </location>
</feature>
<dbReference type="PANTHER" id="PTHR44591">
    <property type="entry name" value="STRESS RESPONSE REGULATOR PROTEIN 1"/>
    <property type="match status" value="1"/>
</dbReference>
<accession>A0A437LXK2</accession>
<proteinExistence type="predicted"/>
<keyword evidence="1 2" id="KW-0597">Phosphoprotein</keyword>
<organism evidence="5 6">
    <name type="scientific">Sphingomonas crocodyli</name>
    <dbReference type="NCBI Taxonomy" id="1979270"/>
    <lineage>
        <taxon>Bacteria</taxon>
        <taxon>Pseudomonadati</taxon>
        <taxon>Pseudomonadota</taxon>
        <taxon>Alphaproteobacteria</taxon>
        <taxon>Sphingomonadales</taxon>
        <taxon>Sphingomonadaceae</taxon>
        <taxon>Sphingomonas</taxon>
    </lineage>
</organism>
<dbReference type="SMART" id="SM00448">
    <property type="entry name" value="REC"/>
    <property type="match status" value="1"/>
</dbReference>
<dbReference type="OrthoDB" id="9800897at2"/>
<evidence type="ECO:0000256" key="3">
    <source>
        <dbReference type="SAM" id="MobiDB-lite"/>
    </source>
</evidence>
<feature type="compositionally biased region" description="Pro residues" evidence="3">
    <location>
        <begin position="192"/>
        <end position="202"/>
    </location>
</feature>
<evidence type="ECO:0000313" key="5">
    <source>
        <dbReference type="EMBL" id="RVT90130.1"/>
    </source>
</evidence>
<feature type="modified residue" description="4-aspartylphosphate" evidence="2">
    <location>
        <position position="58"/>
    </location>
</feature>
<feature type="region of interest" description="Disordered" evidence="3">
    <location>
        <begin position="132"/>
        <end position="202"/>
    </location>
</feature>
<dbReference type="Gene3D" id="3.40.50.2300">
    <property type="match status" value="1"/>
</dbReference>
<evidence type="ECO:0000313" key="6">
    <source>
        <dbReference type="Proteomes" id="UP000282971"/>
    </source>
</evidence>
<dbReference type="EMBL" id="SACN01000003">
    <property type="protein sequence ID" value="RVT90130.1"/>
    <property type="molecule type" value="Genomic_DNA"/>
</dbReference>
<dbReference type="Proteomes" id="UP000282971">
    <property type="component" value="Unassembled WGS sequence"/>
</dbReference>
<sequence>MGRTFRALVIEDDDDLRFVIRLALTRNTGFELTDFSNAFDAIETLQTLRRPFDVAIVDMHIPGMSGPDFVKAMRGIPVHHETPVIYMTAALFRIDEQNLSDLYIHGVIPKPFEALRLPEMVQGLLEQADGRGLSANGERYSDARPDLRPSRCTESSGFEASDPNGYVSRVSSEKRRAGSDNRQANWGRPHFVAPPPRGNSSS</sequence>
<dbReference type="PROSITE" id="PS50110">
    <property type="entry name" value="RESPONSE_REGULATORY"/>
    <property type="match status" value="1"/>
</dbReference>
<dbReference type="InterPro" id="IPR050595">
    <property type="entry name" value="Bact_response_regulator"/>
</dbReference>
<name>A0A437LXK2_9SPHN</name>
<protein>
    <submittedName>
        <fullName evidence="5">Response regulator</fullName>
    </submittedName>
</protein>
<dbReference type="AlphaFoldDB" id="A0A437LXK2"/>
<dbReference type="InterPro" id="IPR011006">
    <property type="entry name" value="CheY-like_superfamily"/>
</dbReference>
<feature type="compositionally biased region" description="Basic and acidic residues" evidence="3">
    <location>
        <begin position="139"/>
        <end position="151"/>
    </location>
</feature>
<evidence type="ECO:0000259" key="4">
    <source>
        <dbReference type="PROSITE" id="PS50110"/>
    </source>
</evidence>
<evidence type="ECO:0000256" key="2">
    <source>
        <dbReference type="PROSITE-ProRule" id="PRU00169"/>
    </source>
</evidence>
<dbReference type="InterPro" id="IPR001789">
    <property type="entry name" value="Sig_transdc_resp-reg_receiver"/>
</dbReference>
<dbReference type="PANTHER" id="PTHR44591:SF3">
    <property type="entry name" value="RESPONSE REGULATORY DOMAIN-CONTAINING PROTEIN"/>
    <property type="match status" value="1"/>
</dbReference>
<reference evidence="5 6" key="1">
    <citation type="submission" date="2019-01" db="EMBL/GenBank/DDBJ databases">
        <authorList>
            <person name="Chen W.-M."/>
        </authorList>
    </citation>
    <scope>NUCLEOTIDE SEQUENCE [LARGE SCALE GENOMIC DNA]</scope>
    <source>
        <strain evidence="5 6">CCP-7</strain>
    </source>
</reference>
<comment type="caution">
    <text evidence="5">The sequence shown here is derived from an EMBL/GenBank/DDBJ whole genome shotgun (WGS) entry which is preliminary data.</text>
</comment>
<dbReference type="Pfam" id="PF00072">
    <property type="entry name" value="Response_reg"/>
    <property type="match status" value="1"/>
</dbReference>
<evidence type="ECO:0000256" key="1">
    <source>
        <dbReference type="ARBA" id="ARBA00022553"/>
    </source>
</evidence>
<gene>
    <name evidence="5" type="ORF">EOD43_17625</name>
</gene>
<keyword evidence="6" id="KW-1185">Reference proteome</keyword>
<dbReference type="GO" id="GO:0000160">
    <property type="term" value="P:phosphorelay signal transduction system"/>
    <property type="evidence" value="ECO:0007669"/>
    <property type="project" value="InterPro"/>
</dbReference>
<dbReference type="SUPFAM" id="SSF52172">
    <property type="entry name" value="CheY-like"/>
    <property type="match status" value="1"/>
</dbReference>